<dbReference type="InterPro" id="IPR026042">
    <property type="entry name" value="YjbJ"/>
</dbReference>
<dbReference type="Gene3D" id="1.10.1470.10">
    <property type="entry name" value="YjbJ"/>
    <property type="match status" value="1"/>
</dbReference>
<dbReference type="EMBL" id="RQXX01000004">
    <property type="protein sequence ID" value="RVV97518.1"/>
    <property type="molecule type" value="Genomic_DNA"/>
</dbReference>
<gene>
    <name evidence="3" type="ORF">EKE94_13330</name>
</gene>
<evidence type="ECO:0000313" key="4">
    <source>
        <dbReference type="Proteomes" id="UP000285908"/>
    </source>
</evidence>
<dbReference type="InterPro" id="IPR036629">
    <property type="entry name" value="YjbJ_sf"/>
</dbReference>
<dbReference type="OrthoDB" id="9796058at2"/>
<dbReference type="PANTHER" id="PTHR34977:SF1">
    <property type="entry name" value="UPF0337 PROTEIN YJBJ"/>
    <property type="match status" value="1"/>
</dbReference>
<dbReference type="InterPro" id="IPR008462">
    <property type="entry name" value="CsbD"/>
</dbReference>
<comment type="similarity">
    <text evidence="1">Belongs to the UPF0337 (CsbD) family.</text>
</comment>
<evidence type="ECO:0000313" key="3">
    <source>
        <dbReference type="EMBL" id="RVV97518.1"/>
    </source>
</evidence>
<keyword evidence="4" id="KW-1185">Reference proteome</keyword>
<organism evidence="3 4">
    <name type="scientific">Mesobaculum littorinae</name>
    <dbReference type="NCBI Taxonomy" id="2486419"/>
    <lineage>
        <taxon>Bacteria</taxon>
        <taxon>Pseudomonadati</taxon>
        <taxon>Pseudomonadota</taxon>
        <taxon>Alphaproteobacteria</taxon>
        <taxon>Rhodobacterales</taxon>
        <taxon>Roseobacteraceae</taxon>
        <taxon>Mesobaculum</taxon>
    </lineage>
</organism>
<reference evidence="3 4" key="1">
    <citation type="submission" date="2018-11" db="EMBL/GenBank/DDBJ databases">
        <title>Mesobaculum littorinae gen. nov., sp. nov., isolated from Littorina scabra that represents a novel genus of the order Rhodobacteraceae.</title>
        <authorList>
            <person name="Li F."/>
        </authorList>
    </citation>
    <scope>NUCLEOTIDE SEQUENCE [LARGE SCALE GENOMIC DNA]</scope>
    <source>
        <strain evidence="3 4">M0103</strain>
    </source>
</reference>
<evidence type="ECO:0000256" key="1">
    <source>
        <dbReference type="ARBA" id="ARBA00009129"/>
    </source>
</evidence>
<feature type="domain" description="CsbD-like" evidence="2">
    <location>
        <begin position="4"/>
        <end position="55"/>
    </location>
</feature>
<dbReference type="PIRSF" id="PIRSF039008">
    <property type="entry name" value="YjbJ"/>
    <property type="match status" value="1"/>
</dbReference>
<proteinExistence type="inferred from homology"/>
<accession>A0A438AFQ9</accession>
<dbReference type="InterPro" id="IPR050423">
    <property type="entry name" value="UPF0337_stress_rsp"/>
</dbReference>
<dbReference type="PANTHER" id="PTHR34977">
    <property type="entry name" value="UPF0337 PROTEIN YJBJ"/>
    <property type="match status" value="1"/>
</dbReference>
<dbReference type="Proteomes" id="UP000285908">
    <property type="component" value="Unassembled WGS sequence"/>
</dbReference>
<protein>
    <submittedName>
        <fullName evidence="3">CsbD family protein</fullName>
    </submittedName>
</protein>
<evidence type="ECO:0000259" key="2">
    <source>
        <dbReference type="Pfam" id="PF05532"/>
    </source>
</evidence>
<dbReference type="RefSeq" id="WP_127907114.1">
    <property type="nucleotide sequence ID" value="NZ_RQXX01000004.1"/>
</dbReference>
<dbReference type="SUPFAM" id="SSF69047">
    <property type="entry name" value="Hypothetical protein YjbJ"/>
    <property type="match status" value="1"/>
</dbReference>
<name>A0A438AFQ9_9RHOB</name>
<dbReference type="AlphaFoldDB" id="A0A438AFQ9"/>
<comment type="caution">
    <text evidence="3">The sequence shown here is derived from an EMBL/GenBank/DDBJ whole genome shotgun (WGS) entry which is preliminary data.</text>
</comment>
<sequence>MNWDQIQGNWKQMKGRAQERWGELSGDELDQAEGSREQLEGLIQARYGKTKEEARQEVDQWVAEH</sequence>
<dbReference type="Pfam" id="PF05532">
    <property type="entry name" value="CsbD"/>
    <property type="match status" value="1"/>
</dbReference>